<organism evidence="2 3">
    <name type="scientific">Fusarium albosuccineum</name>
    <dbReference type="NCBI Taxonomy" id="1237068"/>
    <lineage>
        <taxon>Eukaryota</taxon>
        <taxon>Fungi</taxon>
        <taxon>Dikarya</taxon>
        <taxon>Ascomycota</taxon>
        <taxon>Pezizomycotina</taxon>
        <taxon>Sordariomycetes</taxon>
        <taxon>Hypocreomycetidae</taxon>
        <taxon>Hypocreales</taxon>
        <taxon>Nectriaceae</taxon>
        <taxon>Fusarium</taxon>
        <taxon>Fusarium decemcellulare species complex</taxon>
    </lineage>
</organism>
<gene>
    <name evidence="2" type="ORF">FALBO_13928</name>
</gene>
<evidence type="ECO:0000313" key="2">
    <source>
        <dbReference type="EMBL" id="KAF4459313.1"/>
    </source>
</evidence>
<dbReference type="Pfam" id="PF17111">
    <property type="entry name" value="PigL_N"/>
    <property type="match status" value="1"/>
</dbReference>
<name>A0A8H4L1B9_9HYPO</name>
<evidence type="ECO:0000259" key="1">
    <source>
        <dbReference type="Pfam" id="PF17111"/>
    </source>
</evidence>
<dbReference type="Gene3D" id="1.20.58.60">
    <property type="match status" value="1"/>
</dbReference>
<feature type="domain" description="Azaphilone pigments biosynthesis cluster protein L N-terminal" evidence="1">
    <location>
        <begin position="3"/>
        <end position="223"/>
    </location>
</feature>
<dbReference type="EMBL" id="JAADYS010002200">
    <property type="protein sequence ID" value="KAF4459313.1"/>
    <property type="molecule type" value="Genomic_DNA"/>
</dbReference>
<dbReference type="AlphaFoldDB" id="A0A8H4L1B9"/>
<dbReference type="OrthoDB" id="5068804at2759"/>
<proteinExistence type="predicted"/>
<dbReference type="InterPro" id="IPR031348">
    <property type="entry name" value="PigL_N"/>
</dbReference>
<sequence>MGDPLSVTASVIAVANLALKSCQALQNTISSFKNAPKTVKDLQSDLSNLQKQLDSLHTWLNSTRRPDGDQNLIDNQQELVKQLKPALQGCQEYCDDFTQRLSRLTSKSDTDRVDWKDKARLHFHEDDISLLKSRLGDYKQTLGIALSITTLKQANQNQDGLHGLETQIATTMDDFSGQIKGIKTAVQTLSLRSLKISPSDVQKAVKVLNNHDRMLKQCLNVCTSALATTTARSGTTVKYARTFAKAKQVVGNVGNVGAGGPATDVEYGEARGDSQQVIGNIEADAALKFLLG</sequence>
<protein>
    <submittedName>
        <fullName evidence="2">Glycosyl family 43</fullName>
    </submittedName>
</protein>
<keyword evidence="3" id="KW-1185">Reference proteome</keyword>
<dbReference type="Proteomes" id="UP000554235">
    <property type="component" value="Unassembled WGS sequence"/>
</dbReference>
<accession>A0A8H4L1B9</accession>
<reference evidence="2 3" key="1">
    <citation type="submission" date="2020-01" db="EMBL/GenBank/DDBJ databases">
        <title>Identification and distribution of gene clusters putatively required for synthesis of sphingolipid metabolism inhibitors in phylogenetically diverse species of the filamentous fungus Fusarium.</title>
        <authorList>
            <person name="Kim H.-S."/>
            <person name="Busman M."/>
            <person name="Brown D.W."/>
            <person name="Divon H."/>
            <person name="Uhlig S."/>
            <person name="Proctor R.H."/>
        </authorList>
    </citation>
    <scope>NUCLEOTIDE SEQUENCE [LARGE SCALE GENOMIC DNA]</scope>
    <source>
        <strain evidence="2 3">NRRL 20459</strain>
    </source>
</reference>
<evidence type="ECO:0000313" key="3">
    <source>
        <dbReference type="Proteomes" id="UP000554235"/>
    </source>
</evidence>
<comment type="caution">
    <text evidence="2">The sequence shown here is derived from an EMBL/GenBank/DDBJ whole genome shotgun (WGS) entry which is preliminary data.</text>
</comment>